<gene>
    <name evidence="1" type="ORF">K1Y79_03700</name>
</gene>
<reference evidence="1 2" key="1">
    <citation type="submission" date="2021-08" db="EMBL/GenBank/DDBJ databases">
        <title>The genome sequence of Chitinophaga sp. B61.</title>
        <authorList>
            <person name="Zhang X."/>
        </authorList>
    </citation>
    <scope>NUCLEOTIDE SEQUENCE [LARGE SCALE GENOMIC DNA]</scope>
    <source>
        <strain evidence="1 2">B61</strain>
    </source>
</reference>
<dbReference type="Proteomes" id="UP000812961">
    <property type="component" value="Unassembled WGS sequence"/>
</dbReference>
<keyword evidence="2" id="KW-1185">Reference proteome</keyword>
<evidence type="ECO:0000313" key="2">
    <source>
        <dbReference type="Proteomes" id="UP000812961"/>
    </source>
</evidence>
<dbReference type="RefSeq" id="WP_220248649.1">
    <property type="nucleotide sequence ID" value="NZ_JAICCF010000001.1"/>
</dbReference>
<sequence>MFLMLLVIISRAPVSSNHGNFLDPISLHIAANNKIVKMVKKEEQIVMRAVAICFKPYLKSEEALIYCNLGRTQFAQKCKEFGIFKNTAGYYEREQLDNFMGGEELAIKKQVDSKNLDRRIKRLP</sequence>
<protein>
    <submittedName>
        <fullName evidence="1">Uncharacterized protein</fullName>
    </submittedName>
</protein>
<organism evidence="1 2">
    <name type="scientific">Chitinophaga rhizophila</name>
    <dbReference type="NCBI Taxonomy" id="2866212"/>
    <lineage>
        <taxon>Bacteria</taxon>
        <taxon>Pseudomonadati</taxon>
        <taxon>Bacteroidota</taxon>
        <taxon>Chitinophagia</taxon>
        <taxon>Chitinophagales</taxon>
        <taxon>Chitinophagaceae</taxon>
        <taxon>Chitinophaga</taxon>
    </lineage>
</organism>
<evidence type="ECO:0000313" key="1">
    <source>
        <dbReference type="EMBL" id="MBW8683428.1"/>
    </source>
</evidence>
<name>A0ABS7GA63_9BACT</name>
<comment type="caution">
    <text evidence="1">The sequence shown here is derived from an EMBL/GenBank/DDBJ whole genome shotgun (WGS) entry which is preliminary data.</text>
</comment>
<proteinExistence type="predicted"/>
<dbReference type="EMBL" id="JAICCF010000001">
    <property type="protein sequence ID" value="MBW8683428.1"/>
    <property type="molecule type" value="Genomic_DNA"/>
</dbReference>
<accession>A0ABS7GA63</accession>